<dbReference type="PROSITE" id="PS51421">
    <property type="entry name" value="RAS"/>
    <property type="match status" value="1"/>
</dbReference>
<comment type="similarity">
    <text evidence="1">Belongs to the small GTPase superfamily. Rab family.</text>
</comment>
<keyword evidence="3" id="KW-0342">GTP-binding</keyword>
<dbReference type="SMART" id="SM00173">
    <property type="entry name" value="RAS"/>
    <property type="match status" value="1"/>
</dbReference>
<dbReference type="PROSITE" id="PS51420">
    <property type="entry name" value="RHO"/>
    <property type="match status" value="1"/>
</dbReference>
<dbReference type="Pfam" id="PF00071">
    <property type="entry name" value="Ras"/>
    <property type="match status" value="1"/>
</dbReference>
<dbReference type="Proteomes" id="UP001162131">
    <property type="component" value="Unassembled WGS sequence"/>
</dbReference>
<dbReference type="SMART" id="SM00175">
    <property type="entry name" value="RAB"/>
    <property type="match status" value="1"/>
</dbReference>
<accession>A0AAU9IZP3</accession>
<dbReference type="SUPFAM" id="SSF52540">
    <property type="entry name" value="P-loop containing nucleoside triphosphate hydrolases"/>
    <property type="match status" value="1"/>
</dbReference>
<comment type="caution">
    <text evidence="5">The sequence shown here is derived from an EMBL/GenBank/DDBJ whole genome shotgun (WGS) entry which is preliminary data.</text>
</comment>
<dbReference type="GO" id="GO:0005525">
    <property type="term" value="F:GTP binding"/>
    <property type="evidence" value="ECO:0007669"/>
    <property type="project" value="UniProtKB-KW"/>
</dbReference>
<dbReference type="AlphaFoldDB" id="A0AAU9IZP3"/>
<reference evidence="5" key="1">
    <citation type="submission" date="2021-09" db="EMBL/GenBank/DDBJ databases">
        <authorList>
            <consortium name="AG Swart"/>
            <person name="Singh M."/>
            <person name="Singh A."/>
            <person name="Seah K."/>
            <person name="Emmerich C."/>
        </authorList>
    </citation>
    <scope>NUCLEOTIDE SEQUENCE</scope>
    <source>
        <strain evidence="5">ATCC30299</strain>
    </source>
</reference>
<evidence type="ECO:0000256" key="1">
    <source>
        <dbReference type="ARBA" id="ARBA00006270"/>
    </source>
</evidence>
<evidence type="ECO:0000256" key="4">
    <source>
        <dbReference type="ARBA" id="ARBA00023288"/>
    </source>
</evidence>
<dbReference type="GO" id="GO:0003924">
    <property type="term" value="F:GTPase activity"/>
    <property type="evidence" value="ECO:0007669"/>
    <property type="project" value="InterPro"/>
</dbReference>
<dbReference type="InterPro" id="IPR027417">
    <property type="entry name" value="P-loop_NTPase"/>
</dbReference>
<dbReference type="InterPro" id="IPR050305">
    <property type="entry name" value="Small_GTPase_Rab"/>
</dbReference>
<name>A0AAU9IZP3_9CILI</name>
<dbReference type="Gene3D" id="3.40.50.300">
    <property type="entry name" value="P-loop containing nucleotide triphosphate hydrolases"/>
    <property type="match status" value="1"/>
</dbReference>
<evidence type="ECO:0000256" key="3">
    <source>
        <dbReference type="ARBA" id="ARBA00023134"/>
    </source>
</evidence>
<keyword evidence="2" id="KW-0547">Nucleotide-binding</keyword>
<evidence type="ECO:0000313" key="5">
    <source>
        <dbReference type="EMBL" id="CAG9319491.1"/>
    </source>
</evidence>
<organism evidence="5 6">
    <name type="scientific">Blepharisma stoltei</name>
    <dbReference type="NCBI Taxonomy" id="1481888"/>
    <lineage>
        <taxon>Eukaryota</taxon>
        <taxon>Sar</taxon>
        <taxon>Alveolata</taxon>
        <taxon>Ciliophora</taxon>
        <taxon>Postciliodesmatophora</taxon>
        <taxon>Heterotrichea</taxon>
        <taxon>Heterotrichida</taxon>
        <taxon>Blepharismidae</taxon>
        <taxon>Blepharisma</taxon>
    </lineage>
</organism>
<dbReference type="CDD" id="cd00154">
    <property type="entry name" value="Rab"/>
    <property type="match status" value="1"/>
</dbReference>
<dbReference type="SMART" id="SM00174">
    <property type="entry name" value="RHO"/>
    <property type="match status" value="1"/>
</dbReference>
<keyword evidence="6" id="KW-1185">Reference proteome</keyword>
<dbReference type="PRINTS" id="PR00449">
    <property type="entry name" value="RASTRNSFRMNG"/>
</dbReference>
<dbReference type="NCBIfam" id="TIGR00231">
    <property type="entry name" value="small_GTP"/>
    <property type="match status" value="1"/>
</dbReference>
<dbReference type="PANTHER" id="PTHR47980">
    <property type="entry name" value="LD44762P"/>
    <property type="match status" value="1"/>
</dbReference>
<protein>
    <submittedName>
        <fullName evidence="5">Uncharacterized protein</fullName>
    </submittedName>
</protein>
<sequence>MEESCEVRFILLGNGSVGKTCIMLRFTKKPIRVSHIKTIGIDVEKRNFQYQGKNIEIKIWDTAGQERYRNALPRDLFHRLNGALLVYDVTQRDTFAAVQSWMKLIEDNAPENTAIILVANKIDEQFIVAESEGRALAESYRIPFIMTSAKTGENIELAFEELLKVAIEKNPKLLEKNKEGETLTEKAASPIKRCC</sequence>
<evidence type="ECO:0000313" key="6">
    <source>
        <dbReference type="Proteomes" id="UP001162131"/>
    </source>
</evidence>
<dbReference type="EMBL" id="CAJZBQ010000023">
    <property type="protein sequence ID" value="CAG9319491.1"/>
    <property type="molecule type" value="Genomic_DNA"/>
</dbReference>
<gene>
    <name evidence="5" type="ORF">BSTOLATCC_MIC24042</name>
</gene>
<evidence type="ECO:0000256" key="2">
    <source>
        <dbReference type="ARBA" id="ARBA00022741"/>
    </source>
</evidence>
<dbReference type="InterPro" id="IPR001806">
    <property type="entry name" value="Small_GTPase"/>
</dbReference>
<proteinExistence type="inferred from homology"/>
<dbReference type="SMART" id="SM00177">
    <property type="entry name" value="ARF"/>
    <property type="match status" value="1"/>
</dbReference>
<keyword evidence="4" id="KW-0449">Lipoprotein</keyword>
<dbReference type="FunFam" id="3.40.50.300:FF:001329">
    <property type="entry name" value="Small GTP-binding protein, putative"/>
    <property type="match status" value="1"/>
</dbReference>
<dbReference type="PROSITE" id="PS51419">
    <property type="entry name" value="RAB"/>
    <property type="match status" value="1"/>
</dbReference>
<dbReference type="InterPro" id="IPR005225">
    <property type="entry name" value="Small_GTP-bd"/>
</dbReference>